<organism evidence="1 2">
    <name type="scientific">Trypanosoma cruzi (strain CL Brener)</name>
    <dbReference type="NCBI Taxonomy" id="353153"/>
    <lineage>
        <taxon>Eukaryota</taxon>
        <taxon>Discoba</taxon>
        <taxon>Euglenozoa</taxon>
        <taxon>Kinetoplastea</taxon>
        <taxon>Metakinetoplastina</taxon>
        <taxon>Trypanosomatida</taxon>
        <taxon>Trypanosomatidae</taxon>
        <taxon>Trypanosoma</taxon>
        <taxon>Schizotrypanum</taxon>
    </lineage>
</organism>
<protein>
    <submittedName>
        <fullName evidence="1">Mitochondrial structure specific endonuclease 1 (SSE-1), putative</fullName>
    </submittedName>
</protein>
<dbReference type="InParanoid" id="Q4CVD8"/>
<keyword evidence="2" id="KW-1185">Reference proteome</keyword>
<dbReference type="Proteomes" id="UP000002296">
    <property type="component" value="Unassembled WGS sequence"/>
</dbReference>
<proteinExistence type="predicted"/>
<dbReference type="KEGG" id="tcr:508787.5"/>
<dbReference type="PaxDb" id="353153-Q4CVD8"/>
<sequence length="33" mass="3921">MSVRERAVVLVDGPAVVHRWYHRWSYTSKHTPV</sequence>
<keyword evidence="1" id="KW-0378">Hydrolase</keyword>
<feature type="non-terminal residue" evidence="1">
    <location>
        <position position="33"/>
    </location>
</feature>
<dbReference type="EMBL" id="AAHK01001755">
    <property type="protein sequence ID" value="EAN84240.1"/>
    <property type="molecule type" value="Genomic_DNA"/>
</dbReference>
<dbReference type="AlphaFoldDB" id="Q4CVD8"/>
<dbReference type="OMA" id="RAFYLWN"/>
<keyword evidence="1" id="KW-0540">Nuclease</keyword>
<gene>
    <name evidence="1" type="ORF">Tc00.1047053508787.5</name>
</gene>
<evidence type="ECO:0000313" key="2">
    <source>
        <dbReference type="Proteomes" id="UP000002296"/>
    </source>
</evidence>
<accession>Q4CVD8</accession>
<dbReference type="RefSeq" id="XP_806091.1">
    <property type="nucleotide sequence ID" value="XM_800998.1"/>
</dbReference>
<reference evidence="1 2" key="1">
    <citation type="journal article" date="2005" name="Science">
        <title>The genome sequence of Trypanosoma cruzi, etiologic agent of Chagas disease.</title>
        <authorList>
            <person name="El-Sayed N.M."/>
            <person name="Myler P.J."/>
            <person name="Bartholomeu D.C."/>
            <person name="Nilsson D."/>
            <person name="Aggarwal G."/>
            <person name="Tran A.N."/>
            <person name="Ghedin E."/>
            <person name="Worthey E.A."/>
            <person name="Delcher A.L."/>
            <person name="Blandin G."/>
            <person name="Westenberger S.J."/>
            <person name="Caler E."/>
            <person name="Cerqueira G.C."/>
            <person name="Branche C."/>
            <person name="Haas B."/>
            <person name="Anupama A."/>
            <person name="Arner E."/>
            <person name="Aslund L."/>
            <person name="Attipoe P."/>
            <person name="Bontempi E."/>
            <person name="Bringaud F."/>
            <person name="Burton P."/>
            <person name="Cadag E."/>
            <person name="Campbell D.A."/>
            <person name="Carrington M."/>
            <person name="Crabtree J."/>
            <person name="Darban H."/>
            <person name="da Silveira J.F."/>
            <person name="de Jong P."/>
            <person name="Edwards K."/>
            <person name="Englund P.T."/>
            <person name="Fazelina G."/>
            <person name="Feldblyum T."/>
            <person name="Ferella M."/>
            <person name="Frasch A.C."/>
            <person name="Gull K."/>
            <person name="Horn D."/>
            <person name="Hou L."/>
            <person name="Huang Y."/>
            <person name="Kindlund E."/>
            <person name="Klingbeil M."/>
            <person name="Kluge S."/>
            <person name="Koo H."/>
            <person name="Lacerda D."/>
            <person name="Levin M.J."/>
            <person name="Lorenzi H."/>
            <person name="Louie T."/>
            <person name="Machado C.R."/>
            <person name="McCulloch R."/>
            <person name="McKenna A."/>
            <person name="Mizuno Y."/>
            <person name="Mottram J.C."/>
            <person name="Nelson S."/>
            <person name="Ochaya S."/>
            <person name="Osoegawa K."/>
            <person name="Pai G."/>
            <person name="Parsons M."/>
            <person name="Pentony M."/>
            <person name="Pettersson U."/>
            <person name="Pop M."/>
            <person name="Ramirez J.L."/>
            <person name="Rinta J."/>
            <person name="Robertson L."/>
            <person name="Salzberg S.L."/>
            <person name="Sanchez D.O."/>
            <person name="Seyler A."/>
            <person name="Sharma R."/>
            <person name="Shetty J."/>
            <person name="Simpson A.J."/>
            <person name="Sisk E."/>
            <person name="Tammi M.T."/>
            <person name="Tarleton R."/>
            <person name="Teixeira S."/>
            <person name="Van Aken S."/>
            <person name="Vogt C."/>
            <person name="Ward P.N."/>
            <person name="Wickstead B."/>
            <person name="Wortman J."/>
            <person name="White O."/>
            <person name="Fraser C.M."/>
            <person name="Stuart K.D."/>
            <person name="Andersson B."/>
        </authorList>
    </citation>
    <scope>NUCLEOTIDE SEQUENCE [LARGE SCALE GENOMIC DNA]</scope>
    <source>
        <strain evidence="1 2">CL Brener</strain>
    </source>
</reference>
<name>Q4CVD8_TRYCC</name>
<dbReference type="GeneID" id="3536000"/>
<evidence type="ECO:0000313" key="1">
    <source>
        <dbReference type="EMBL" id="EAN84240.1"/>
    </source>
</evidence>
<dbReference type="GO" id="GO:0004519">
    <property type="term" value="F:endonuclease activity"/>
    <property type="evidence" value="ECO:0007669"/>
    <property type="project" value="UniProtKB-KW"/>
</dbReference>
<comment type="caution">
    <text evidence="1">The sequence shown here is derived from an EMBL/GenBank/DDBJ whole genome shotgun (WGS) entry which is preliminary data.</text>
</comment>
<keyword evidence="1" id="KW-0255">Endonuclease</keyword>